<dbReference type="HOGENOM" id="CLU_1390854_0_0_1"/>
<dbReference type="InParanoid" id="E3KU42"/>
<dbReference type="EMBL" id="DS178309">
    <property type="protein sequence ID" value="EFP87817.2"/>
    <property type="molecule type" value="Genomic_DNA"/>
</dbReference>
<dbReference type="Proteomes" id="UP000008783">
    <property type="component" value="Unassembled WGS sequence"/>
</dbReference>
<evidence type="ECO:0000313" key="3">
    <source>
        <dbReference type="Proteomes" id="UP000008783"/>
    </source>
</evidence>
<evidence type="ECO:0000313" key="2">
    <source>
        <dbReference type="EMBL" id="EFP87817.2"/>
    </source>
</evidence>
<evidence type="ECO:0000256" key="1">
    <source>
        <dbReference type="SAM" id="MobiDB-lite"/>
    </source>
</evidence>
<reference evidence="3" key="2">
    <citation type="journal article" date="2011" name="Proc. Natl. Acad. Sci. U.S.A.">
        <title>Obligate biotrophy features unraveled by the genomic analysis of rust fungi.</title>
        <authorList>
            <person name="Duplessis S."/>
            <person name="Cuomo C.A."/>
            <person name="Lin Y.-C."/>
            <person name="Aerts A."/>
            <person name="Tisserant E."/>
            <person name="Veneault-Fourrey C."/>
            <person name="Joly D.L."/>
            <person name="Hacquard S."/>
            <person name="Amselem J."/>
            <person name="Cantarel B.L."/>
            <person name="Chiu R."/>
            <person name="Coutinho P.M."/>
            <person name="Feau N."/>
            <person name="Field M."/>
            <person name="Frey P."/>
            <person name="Gelhaye E."/>
            <person name="Goldberg J."/>
            <person name="Grabherr M.G."/>
            <person name="Kodira C.D."/>
            <person name="Kohler A."/>
            <person name="Kuees U."/>
            <person name="Lindquist E.A."/>
            <person name="Lucas S.M."/>
            <person name="Mago R."/>
            <person name="Mauceli E."/>
            <person name="Morin E."/>
            <person name="Murat C."/>
            <person name="Pangilinan J.L."/>
            <person name="Park R."/>
            <person name="Pearson M."/>
            <person name="Quesneville H."/>
            <person name="Rouhier N."/>
            <person name="Sakthikumar S."/>
            <person name="Salamov A.A."/>
            <person name="Schmutz J."/>
            <person name="Selles B."/>
            <person name="Shapiro H."/>
            <person name="Tanguay P."/>
            <person name="Tuskan G.A."/>
            <person name="Henrissat B."/>
            <person name="Van de Peer Y."/>
            <person name="Rouze P."/>
            <person name="Ellis J.G."/>
            <person name="Dodds P.N."/>
            <person name="Schein J.E."/>
            <person name="Zhong S."/>
            <person name="Hamelin R.C."/>
            <person name="Grigoriev I.V."/>
            <person name="Szabo L.J."/>
            <person name="Martin F."/>
        </authorList>
    </citation>
    <scope>NUCLEOTIDE SEQUENCE [LARGE SCALE GENOMIC DNA]</scope>
    <source>
        <strain evidence="3">CRL 75-36-700-3 / race SCCL</strain>
    </source>
</reference>
<organism evidence="2 3">
    <name type="scientific">Puccinia graminis f. sp. tritici (strain CRL 75-36-700-3 / race SCCL)</name>
    <name type="common">Black stem rust fungus</name>
    <dbReference type="NCBI Taxonomy" id="418459"/>
    <lineage>
        <taxon>Eukaryota</taxon>
        <taxon>Fungi</taxon>
        <taxon>Dikarya</taxon>
        <taxon>Basidiomycota</taxon>
        <taxon>Pucciniomycotina</taxon>
        <taxon>Pucciniomycetes</taxon>
        <taxon>Pucciniales</taxon>
        <taxon>Pucciniaceae</taxon>
        <taxon>Puccinia</taxon>
    </lineage>
</organism>
<name>E3KU42_PUCGT</name>
<dbReference type="GeneID" id="10534715"/>
<proteinExistence type="predicted"/>
<sequence>MFRLALISSRLTNGSNSLEICDFHLQRQAWKVRASRTEFFSGTSGMVQQTGKSFVQSYNRKGKKTDQCDPSTKAGLLPPTQSKRTSINGQITYICGGNQSSLNNIIWNLRMKSFEERYRQPTDFEKVERMKLKMKRELEEIQMNKILTDQKEKNNNYSMRILPTSWYKNQLAGRGFLATSWYKTSSPGGTPPDQLV</sequence>
<reference key="1">
    <citation type="submission" date="2007-01" db="EMBL/GenBank/DDBJ databases">
        <title>The Genome Sequence of Puccinia graminis f. sp. tritici Strain CRL 75-36-700-3.</title>
        <authorList>
            <consortium name="The Broad Institute Genome Sequencing Platform"/>
            <person name="Birren B."/>
            <person name="Lander E."/>
            <person name="Galagan J."/>
            <person name="Nusbaum C."/>
            <person name="Devon K."/>
            <person name="Cuomo C."/>
            <person name="Jaffe D."/>
            <person name="Butler J."/>
            <person name="Alvarez P."/>
            <person name="Gnerre S."/>
            <person name="Grabherr M."/>
            <person name="Mauceli E."/>
            <person name="Brockman W."/>
            <person name="Young S."/>
            <person name="LaButti K."/>
            <person name="Sykes S."/>
            <person name="DeCaprio D."/>
            <person name="Crawford M."/>
            <person name="Koehrsen M."/>
            <person name="Engels R."/>
            <person name="Montgomery P."/>
            <person name="Pearson M."/>
            <person name="Howarth C."/>
            <person name="Larson L."/>
            <person name="White J."/>
            <person name="Zeng Q."/>
            <person name="Kodira C."/>
            <person name="Yandava C."/>
            <person name="Alvarado L."/>
            <person name="O'Leary S."/>
            <person name="Szabo L."/>
            <person name="Dean R."/>
            <person name="Schein J."/>
        </authorList>
    </citation>
    <scope>NUCLEOTIDE SEQUENCE</scope>
    <source>
        <strain>CRL 75-36-700-3</strain>
    </source>
</reference>
<protein>
    <submittedName>
        <fullName evidence="2">Uncharacterized protein</fullName>
    </submittedName>
</protein>
<dbReference type="RefSeq" id="XP_003332236.2">
    <property type="nucleotide sequence ID" value="XM_003332188.2"/>
</dbReference>
<dbReference type="VEuPathDB" id="FungiDB:PGTG_14532"/>
<dbReference type="AlphaFoldDB" id="E3KU42"/>
<feature type="region of interest" description="Disordered" evidence="1">
    <location>
        <begin position="60"/>
        <end position="81"/>
    </location>
</feature>
<keyword evidence="3" id="KW-1185">Reference proteome</keyword>
<gene>
    <name evidence="2" type="ORF">PGTG_14532</name>
</gene>
<dbReference type="STRING" id="418459.E3KU42"/>
<accession>E3KU42</accession>
<dbReference type="OrthoDB" id="202825at2759"/>
<dbReference type="KEGG" id="pgr:PGTG_14532"/>